<protein>
    <submittedName>
        <fullName evidence="2">Uncharacterized protein</fullName>
    </submittedName>
</protein>
<feature type="region of interest" description="Disordered" evidence="1">
    <location>
        <begin position="1"/>
        <end position="27"/>
    </location>
</feature>
<dbReference type="AlphaFoldDB" id="A0A0B7N497"/>
<organism evidence="2 3">
    <name type="scientific">Parasitella parasitica</name>
    <dbReference type="NCBI Taxonomy" id="35722"/>
    <lineage>
        <taxon>Eukaryota</taxon>
        <taxon>Fungi</taxon>
        <taxon>Fungi incertae sedis</taxon>
        <taxon>Mucoromycota</taxon>
        <taxon>Mucoromycotina</taxon>
        <taxon>Mucoromycetes</taxon>
        <taxon>Mucorales</taxon>
        <taxon>Mucorineae</taxon>
        <taxon>Mucoraceae</taxon>
        <taxon>Parasitella</taxon>
    </lineage>
</organism>
<gene>
    <name evidence="2" type="primary">PARPA_03917.1 scaffold 10466</name>
</gene>
<keyword evidence="3" id="KW-1185">Reference proteome</keyword>
<dbReference type="EMBL" id="LN723600">
    <property type="protein sequence ID" value="CEP10263.1"/>
    <property type="molecule type" value="Genomic_DNA"/>
</dbReference>
<dbReference type="OrthoDB" id="2210431at2759"/>
<reference evidence="2 3" key="1">
    <citation type="submission" date="2014-09" db="EMBL/GenBank/DDBJ databases">
        <authorList>
            <person name="Ellenberger Sabrina"/>
        </authorList>
    </citation>
    <scope>NUCLEOTIDE SEQUENCE [LARGE SCALE GENOMIC DNA]</scope>
    <source>
        <strain evidence="2 3">CBS 412.66</strain>
    </source>
</reference>
<evidence type="ECO:0000256" key="1">
    <source>
        <dbReference type="SAM" id="MobiDB-lite"/>
    </source>
</evidence>
<feature type="compositionally biased region" description="Polar residues" evidence="1">
    <location>
        <begin position="1"/>
        <end position="10"/>
    </location>
</feature>
<dbReference type="Proteomes" id="UP000054107">
    <property type="component" value="Unassembled WGS sequence"/>
</dbReference>
<sequence length="95" mass="10579">MNANQASQICEINPGDWSAPHSKNQEPTANKRLIKMLTKNGVSVYLISEYKTTSYCPACESELEQTCPKSSPLSKKQAANRITPWSAEVQKLFMS</sequence>
<evidence type="ECO:0000313" key="3">
    <source>
        <dbReference type="Proteomes" id="UP000054107"/>
    </source>
</evidence>
<proteinExistence type="predicted"/>
<evidence type="ECO:0000313" key="2">
    <source>
        <dbReference type="EMBL" id="CEP10263.1"/>
    </source>
</evidence>
<accession>A0A0B7N497</accession>
<name>A0A0B7N497_9FUNG</name>